<keyword evidence="2 8" id="KW-0436">Ligase</keyword>
<organism evidence="10 11">
    <name type="scientific">Savagea serpentis</name>
    <dbReference type="NCBI Taxonomy" id="2785297"/>
    <lineage>
        <taxon>Bacteria</taxon>
        <taxon>Bacillati</taxon>
        <taxon>Bacillota</taxon>
        <taxon>Bacilli</taxon>
        <taxon>Bacillales</taxon>
        <taxon>Caryophanaceae</taxon>
        <taxon>Savagea</taxon>
    </lineage>
</organism>
<dbReference type="GO" id="GO:0006412">
    <property type="term" value="P:translation"/>
    <property type="evidence" value="ECO:0007669"/>
    <property type="project" value="UniProtKB-UniRule"/>
</dbReference>
<dbReference type="RefSeq" id="WP_194563651.1">
    <property type="nucleotide sequence ID" value="NZ_JADKPV010000009.1"/>
</dbReference>
<comment type="function">
    <text evidence="6 8">Allows the formation of correctly charged Gln-tRNA(Gln) through the transamidation of misacylated Glu-tRNA(Gln) in organisms which lack glutaminyl-tRNA synthetase. The reaction takes place in the presence of glutamine and ATP through an activated gamma-phospho-Glu-tRNA(Gln).</text>
</comment>
<dbReference type="InterPro" id="IPR004412">
    <property type="entry name" value="GatA"/>
</dbReference>
<evidence type="ECO:0000313" key="10">
    <source>
        <dbReference type="EMBL" id="MBF4502165.1"/>
    </source>
</evidence>
<dbReference type="PROSITE" id="PS00571">
    <property type="entry name" value="AMIDASES"/>
    <property type="match status" value="1"/>
</dbReference>
<evidence type="ECO:0000313" key="11">
    <source>
        <dbReference type="Proteomes" id="UP000622653"/>
    </source>
</evidence>
<dbReference type="Gene3D" id="3.90.1300.10">
    <property type="entry name" value="Amidase signature (AS) domain"/>
    <property type="match status" value="1"/>
</dbReference>
<name>A0A8J7G4P0_9BACL</name>
<dbReference type="Pfam" id="PF01425">
    <property type="entry name" value="Amidase"/>
    <property type="match status" value="1"/>
</dbReference>
<dbReference type="GO" id="GO:0005524">
    <property type="term" value="F:ATP binding"/>
    <property type="evidence" value="ECO:0007669"/>
    <property type="project" value="UniProtKB-KW"/>
</dbReference>
<dbReference type="InterPro" id="IPR020556">
    <property type="entry name" value="Amidase_CS"/>
</dbReference>
<comment type="catalytic activity">
    <reaction evidence="7 8">
        <text>L-glutamyl-tRNA(Gln) + L-glutamine + ATP + H2O = L-glutaminyl-tRNA(Gln) + L-glutamate + ADP + phosphate + H(+)</text>
        <dbReference type="Rhea" id="RHEA:17521"/>
        <dbReference type="Rhea" id="RHEA-COMP:9681"/>
        <dbReference type="Rhea" id="RHEA-COMP:9684"/>
        <dbReference type="ChEBI" id="CHEBI:15377"/>
        <dbReference type="ChEBI" id="CHEBI:15378"/>
        <dbReference type="ChEBI" id="CHEBI:29985"/>
        <dbReference type="ChEBI" id="CHEBI:30616"/>
        <dbReference type="ChEBI" id="CHEBI:43474"/>
        <dbReference type="ChEBI" id="CHEBI:58359"/>
        <dbReference type="ChEBI" id="CHEBI:78520"/>
        <dbReference type="ChEBI" id="CHEBI:78521"/>
        <dbReference type="ChEBI" id="CHEBI:456216"/>
        <dbReference type="EC" id="6.3.5.7"/>
    </reaction>
</comment>
<dbReference type="AlphaFoldDB" id="A0A8J7G4P0"/>
<evidence type="ECO:0000256" key="2">
    <source>
        <dbReference type="ARBA" id="ARBA00022598"/>
    </source>
</evidence>
<feature type="active site" description="Charge relay system" evidence="8">
    <location>
        <position position="151"/>
    </location>
</feature>
<dbReference type="InterPro" id="IPR023631">
    <property type="entry name" value="Amidase_dom"/>
</dbReference>
<evidence type="ECO:0000256" key="1">
    <source>
        <dbReference type="ARBA" id="ARBA00008069"/>
    </source>
</evidence>
<comment type="similarity">
    <text evidence="1 8">Belongs to the amidase family. GatA subfamily.</text>
</comment>
<evidence type="ECO:0000256" key="3">
    <source>
        <dbReference type="ARBA" id="ARBA00022741"/>
    </source>
</evidence>
<dbReference type="Proteomes" id="UP000622653">
    <property type="component" value="Unassembled WGS sequence"/>
</dbReference>
<evidence type="ECO:0000256" key="6">
    <source>
        <dbReference type="ARBA" id="ARBA00025295"/>
    </source>
</evidence>
<dbReference type="PANTHER" id="PTHR11895:SF151">
    <property type="entry name" value="GLUTAMYL-TRNA(GLN) AMIDOTRANSFERASE SUBUNIT A"/>
    <property type="match status" value="1"/>
</dbReference>
<proteinExistence type="inferred from homology"/>
<reference evidence="10" key="1">
    <citation type="submission" date="2020-11" db="EMBL/GenBank/DDBJ databases">
        <title>Multidrug resistant novel bacterium Savagea serpentis sp. nov., isolated from the scats of a vine snake (Ahaetulla nasuta).</title>
        <authorList>
            <person name="Venkata Ramana V."/>
            <person name="Vikas Patil S."/>
            <person name="Yogita Lugani V."/>
        </authorList>
    </citation>
    <scope>NUCLEOTIDE SEQUENCE</scope>
    <source>
        <strain evidence="10">SN6</strain>
    </source>
</reference>
<evidence type="ECO:0000256" key="4">
    <source>
        <dbReference type="ARBA" id="ARBA00022840"/>
    </source>
</evidence>
<dbReference type="HAMAP" id="MF_00120">
    <property type="entry name" value="GatA"/>
    <property type="match status" value="1"/>
</dbReference>
<feature type="active site" description="Charge relay system" evidence="8">
    <location>
        <position position="76"/>
    </location>
</feature>
<dbReference type="InterPro" id="IPR000120">
    <property type="entry name" value="Amidase"/>
</dbReference>
<evidence type="ECO:0000256" key="5">
    <source>
        <dbReference type="ARBA" id="ARBA00022917"/>
    </source>
</evidence>
<evidence type="ECO:0000259" key="9">
    <source>
        <dbReference type="Pfam" id="PF01425"/>
    </source>
</evidence>
<dbReference type="PANTHER" id="PTHR11895">
    <property type="entry name" value="TRANSAMIDASE"/>
    <property type="match status" value="1"/>
</dbReference>
<protein>
    <recommendedName>
        <fullName evidence="8">Glutamyl-tRNA(Gln) amidotransferase subunit A</fullName>
        <shortName evidence="8">Glu-ADT subunit A</shortName>
        <ecNumber evidence="8">6.3.5.7</ecNumber>
    </recommendedName>
</protein>
<dbReference type="SUPFAM" id="SSF75304">
    <property type="entry name" value="Amidase signature (AS) enzymes"/>
    <property type="match status" value="1"/>
</dbReference>
<dbReference type="GO" id="GO:0030956">
    <property type="term" value="C:glutamyl-tRNA(Gln) amidotransferase complex"/>
    <property type="evidence" value="ECO:0007669"/>
    <property type="project" value="InterPro"/>
</dbReference>
<sequence length="487" mass="52177">MSLMKKSVIELQSLIQNKEVSVKELTEAALAQTESVEEEVQAFITVTKEEALTRAEELDNADSKEGALFGIPAGIKDNIVTKDITTTCASKMLENFVPVYDATVVTKLNEAGAVSLGKLNLDEFAMGSTTETSAMKQTRNPWNTAKVPGGSSGGSAAAVAANEVAFALGTDTGGSVRQPAAFCGIVGMKPTYGRVSRLGLVAFASSFDQIGPMTKTVADNALVLQTIAGEDRYDTTSATEEVPNYVAQLEGNLKGLKIAMPKEFFGEGLDPQVKEKVEEAIKQLEALGATVDEVSIPHVVYGAEMYAVIAYAEASSNLARYDGIHFGYRSPNAKNLDEVYTMSRAEAFGPEVKKRILFGTYALSAEHHDPLFVQAQKVRARMTEDVQNVLNEYDIIVGPSAASVAYDFKAQADPARSRMDDILATPANLAGIPALSVPCGFVDGLPVGLQLMGKHFDELTLYQVAHAYEQTTKFYEQQPQLAGGANA</sequence>
<keyword evidence="5 8" id="KW-0648">Protein biosynthesis</keyword>
<comment type="subunit">
    <text evidence="8">Heterotrimer of A, B and C subunits.</text>
</comment>
<keyword evidence="3 8" id="KW-0547">Nucleotide-binding</keyword>
<comment type="caution">
    <text evidence="10">The sequence shown here is derived from an EMBL/GenBank/DDBJ whole genome shotgun (WGS) entry which is preliminary data.</text>
</comment>
<evidence type="ECO:0000256" key="7">
    <source>
        <dbReference type="ARBA" id="ARBA00047407"/>
    </source>
</evidence>
<dbReference type="EMBL" id="JADKPV010000009">
    <property type="protein sequence ID" value="MBF4502165.1"/>
    <property type="molecule type" value="Genomic_DNA"/>
</dbReference>
<feature type="active site" description="Acyl-ester intermediate" evidence="8">
    <location>
        <position position="175"/>
    </location>
</feature>
<dbReference type="EC" id="6.3.5.7" evidence="8"/>
<gene>
    <name evidence="8 10" type="primary">gatA</name>
    <name evidence="10" type="ORF">IRY55_12420</name>
</gene>
<keyword evidence="11" id="KW-1185">Reference proteome</keyword>
<accession>A0A8J7G4P0</accession>
<keyword evidence="4 8" id="KW-0067">ATP-binding</keyword>
<dbReference type="GO" id="GO:0050567">
    <property type="term" value="F:glutaminyl-tRNA synthase (glutamine-hydrolyzing) activity"/>
    <property type="evidence" value="ECO:0007669"/>
    <property type="project" value="UniProtKB-UniRule"/>
</dbReference>
<evidence type="ECO:0000256" key="8">
    <source>
        <dbReference type="HAMAP-Rule" id="MF_00120"/>
    </source>
</evidence>
<feature type="domain" description="Amidase" evidence="9">
    <location>
        <begin position="24"/>
        <end position="461"/>
    </location>
</feature>
<dbReference type="NCBIfam" id="TIGR00132">
    <property type="entry name" value="gatA"/>
    <property type="match status" value="1"/>
</dbReference>
<dbReference type="InterPro" id="IPR036928">
    <property type="entry name" value="AS_sf"/>
</dbReference>